<dbReference type="PANTHER" id="PTHR16255">
    <property type="entry name" value="REQUIRED FOR MEIOTIC NUCLEAR DIVISION PROTEIN 1 HOMOLOG"/>
    <property type="match status" value="1"/>
</dbReference>
<feature type="chain" id="PRO_5035323549" description="DUF155 domain-containing protein" evidence="2">
    <location>
        <begin position="27"/>
        <end position="540"/>
    </location>
</feature>
<dbReference type="Proteomes" id="UP000734854">
    <property type="component" value="Unassembled WGS sequence"/>
</dbReference>
<dbReference type="AlphaFoldDB" id="A0A8J5FCV4"/>
<accession>A0A8J5FCV4</accession>
<keyword evidence="5" id="KW-1185">Reference proteome</keyword>
<dbReference type="Pfam" id="PF02582">
    <property type="entry name" value="DUF155"/>
    <property type="match status" value="1"/>
</dbReference>
<protein>
    <recommendedName>
        <fullName evidence="3">DUF155 domain-containing protein</fullName>
    </recommendedName>
</protein>
<evidence type="ECO:0000313" key="5">
    <source>
        <dbReference type="Proteomes" id="UP000734854"/>
    </source>
</evidence>
<dbReference type="InterPro" id="IPR003734">
    <property type="entry name" value="DUF155"/>
</dbReference>
<dbReference type="GO" id="GO:0005739">
    <property type="term" value="C:mitochondrion"/>
    <property type="evidence" value="ECO:0007669"/>
    <property type="project" value="UniProtKB-ARBA"/>
</dbReference>
<reference evidence="4 5" key="1">
    <citation type="submission" date="2020-08" db="EMBL/GenBank/DDBJ databases">
        <title>Plant Genome Project.</title>
        <authorList>
            <person name="Zhang R.-G."/>
        </authorList>
    </citation>
    <scope>NUCLEOTIDE SEQUENCE [LARGE SCALE GENOMIC DNA]</scope>
    <source>
        <tissue evidence="4">Rhizome</tissue>
    </source>
</reference>
<comment type="similarity">
    <text evidence="1">Belongs to the RMD1/sif2 family.</text>
</comment>
<feature type="domain" description="DUF155" evidence="3">
    <location>
        <begin position="249"/>
        <end position="330"/>
    </location>
</feature>
<proteinExistence type="inferred from homology"/>
<evidence type="ECO:0000256" key="2">
    <source>
        <dbReference type="SAM" id="SignalP"/>
    </source>
</evidence>
<evidence type="ECO:0000313" key="4">
    <source>
        <dbReference type="EMBL" id="KAG6485304.1"/>
    </source>
</evidence>
<sequence>MRRKLFLSSLLRHFQTLAAPPTNVSGSRPYSTTLFISRFGSHDRDLWSKCYSSVASQSRFFQDEKQGYFPSRYSEDAKKGRLVPVNAYFLSTSVDLKSLRAQNAFNLISLASRFSDCVILRFYDNNFKFESDPQILPFHTSNVVWLDPLHVAAAGESRHPSRLLGWNDTVVGPIISLFSDYSVVEIPTLKTWMKGGLDHIMLKSLSVDGIHTIASVLGQSIALDYFIRQVPQLPFKMSNASFSLPCLGSVDVMVELFSNINQEMEKTGHFRLKNKMLLQLVGKANSILEAVILKLKLFDRPEIAWKNANYAQIWEYLRDDFELTNRFGSLHFKLEFVERNIAFFRNILQNRKMHFLDSLIVTLLVVEIFMWRKPERARVSWTQIPWTWHQKGEGADGELLKLEVQSRSNSRRQWPSTTAEERQALNRSEEVGANVLMDQPRERWICDGLEDELAREIMMVEEEPVIRRKEVEEGNNGRGASRRGCWRRRRYNCEGATASIRRVYKEKAREIGSPLASVQFRGDEKMAKNDQLTHLKSVRQ</sequence>
<dbReference type="InterPro" id="IPR051624">
    <property type="entry name" value="RMD1/Sad1-interacting"/>
</dbReference>
<evidence type="ECO:0000256" key="1">
    <source>
        <dbReference type="ARBA" id="ARBA00008306"/>
    </source>
</evidence>
<comment type="caution">
    <text evidence="4">The sequence shown here is derived from an EMBL/GenBank/DDBJ whole genome shotgun (WGS) entry which is preliminary data.</text>
</comment>
<evidence type="ECO:0000259" key="3">
    <source>
        <dbReference type="Pfam" id="PF02582"/>
    </source>
</evidence>
<keyword evidence="2" id="KW-0732">Signal</keyword>
<dbReference type="PANTHER" id="PTHR16255:SF6">
    <property type="entry name" value="PROTEIN RETARDED ROOT GROWTH-LIKE"/>
    <property type="match status" value="1"/>
</dbReference>
<gene>
    <name evidence="4" type="ORF">ZIOFF_053838</name>
</gene>
<feature type="signal peptide" evidence="2">
    <location>
        <begin position="1"/>
        <end position="26"/>
    </location>
</feature>
<dbReference type="EMBL" id="JACMSC010000015">
    <property type="protein sequence ID" value="KAG6485304.1"/>
    <property type="molecule type" value="Genomic_DNA"/>
</dbReference>
<organism evidence="4 5">
    <name type="scientific">Zingiber officinale</name>
    <name type="common">Ginger</name>
    <name type="synonym">Amomum zingiber</name>
    <dbReference type="NCBI Taxonomy" id="94328"/>
    <lineage>
        <taxon>Eukaryota</taxon>
        <taxon>Viridiplantae</taxon>
        <taxon>Streptophyta</taxon>
        <taxon>Embryophyta</taxon>
        <taxon>Tracheophyta</taxon>
        <taxon>Spermatophyta</taxon>
        <taxon>Magnoliopsida</taxon>
        <taxon>Liliopsida</taxon>
        <taxon>Zingiberales</taxon>
        <taxon>Zingiberaceae</taxon>
        <taxon>Zingiber</taxon>
    </lineage>
</organism>
<name>A0A8J5FCV4_ZINOF</name>